<dbReference type="PROSITE" id="PS50303">
    <property type="entry name" value="PUM_HD"/>
    <property type="match status" value="1"/>
</dbReference>
<feature type="region of interest" description="Disordered" evidence="4">
    <location>
        <begin position="140"/>
        <end position="161"/>
    </location>
</feature>
<evidence type="ECO:0000313" key="7">
    <source>
        <dbReference type="EMBL" id="ORX87339.1"/>
    </source>
</evidence>
<evidence type="ECO:0000256" key="2">
    <source>
        <dbReference type="PROSITE-ProRule" id="PRU00176"/>
    </source>
</evidence>
<evidence type="ECO:0008006" key="9">
    <source>
        <dbReference type="Google" id="ProtNLM"/>
    </source>
</evidence>
<feature type="region of interest" description="Disordered" evidence="4">
    <location>
        <begin position="664"/>
        <end position="729"/>
    </location>
</feature>
<feature type="region of interest" description="Disordered" evidence="4">
    <location>
        <begin position="466"/>
        <end position="500"/>
    </location>
</feature>
<evidence type="ECO:0000313" key="8">
    <source>
        <dbReference type="Proteomes" id="UP000193944"/>
    </source>
</evidence>
<reference evidence="7 8" key="1">
    <citation type="submission" date="2016-08" db="EMBL/GenBank/DDBJ databases">
        <title>A Parts List for Fungal Cellulosomes Revealed by Comparative Genomics.</title>
        <authorList>
            <consortium name="DOE Joint Genome Institute"/>
            <person name="Haitjema C.H."/>
            <person name="Gilmore S.P."/>
            <person name="Henske J.K."/>
            <person name="Solomon K.V."/>
            <person name="De Groot R."/>
            <person name="Kuo A."/>
            <person name="Mondo S.J."/>
            <person name="Salamov A.A."/>
            <person name="Labutti K."/>
            <person name="Zhao Z."/>
            <person name="Chiniquy J."/>
            <person name="Barry K."/>
            <person name="Brewer H.M."/>
            <person name="Purvine S.O."/>
            <person name="Wright A.T."/>
            <person name="Boxma B."/>
            <person name="Van Alen T."/>
            <person name="Hackstein J.H."/>
            <person name="Baker S.E."/>
            <person name="Grigoriev I.V."/>
            <person name="O'Malley M.A."/>
        </authorList>
    </citation>
    <scope>NUCLEOTIDE SEQUENCE [LARGE SCALE GENOMIC DNA]</scope>
    <source>
        <strain evidence="7 8">S4</strain>
    </source>
</reference>
<evidence type="ECO:0000259" key="6">
    <source>
        <dbReference type="PROSITE" id="PS50303"/>
    </source>
</evidence>
<dbReference type="GO" id="GO:0003723">
    <property type="term" value="F:RNA binding"/>
    <property type="evidence" value="ECO:0007669"/>
    <property type="project" value="UniProtKB-UniRule"/>
</dbReference>
<dbReference type="CDD" id="cd00590">
    <property type="entry name" value="RRM_SF"/>
    <property type="match status" value="2"/>
</dbReference>
<name>A0A1Y1XNL3_9FUNG</name>
<dbReference type="PROSITE" id="PS50102">
    <property type="entry name" value="RRM"/>
    <property type="match status" value="2"/>
</dbReference>
<dbReference type="SMART" id="SM00360">
    <property type="entry name" value="RRM"/>
    <property type="match status" value="2"/>
</dbReference>
<dbReference type="Gene3D" id="1.25.10.10">
    <property type="entry name" value="Leucine-rich Repeat Variant"/>
    <property type="match status" value="1"/>
</dbReference>
<dbReference type="Proteomes" id="UP000193944">
    <property type="component" value="Unassembled WGS sequence"/>
</dbReference>
<dbReference type="InterPro" id="IPR000504">
    <property type="entry name" value="RRM_dom"/>
</dbReference>
<dbReference type="InterPro" id="IPR016024">
    <property type="entry name" value="ARM-type_fold"/>
</dbReference>
<dbReference type="SUPFAM" id="SSF54928">
    <property type="entry name" value="RNA-binding domain, RBD"/>
    <property type="match status" value="2"/>
</dbReference>
<dbReference type="InterPro" id="IPR033133">
    <property type="entry name" value="PUM-HD"/>
</dbReference>
<evidence type="ECO:0000256" key="3">
    <source>
        <dbReference type="PROSITE-ProRule" id="PRU00317"/>
    </source>
</evidence>
<sequence>MSSNTGKNEANIFNSKLPPAIQKSTLARSSPLTQDPVTINEYNQNGSNIYFSSSQKSDSPLSSSLDQHAAANALSSSFNNKLSIFDRARNEFLGDLPPPPPRHRPLGAKHRSGSYSLSFLPGTNVSSAFSTNSNLFSSNTASSSSNPWSTHSTTNKDNSTVGDRLFNTNPSSFNSGISGFNGSNGNTASLFENGLNSNNSTTNNKLSDFDVDQLAALSKTMDYLGIDDTAASQRFNSLLGGSNVSGQTFLGPSIFDKPKLMLNQPTSSLLSSSNNSNDSFIPFPKKSFGNSAIGDNSMNMSTMNTSSSLTSPNPPKLSLTLSNALDSSVAQNNSASNLAALATTTSGLSAAAATSNKPKPIRRPPFLYNTHQRSSSIAFLESQQTDVGPQPISTNVHRRIASFGGRKLEDELFGNNLGLGAIGTLSSSVGSASTTNSNALNMNIHSNASLSDKDLDLDDAVALSTSLNSQTSQLPGNAPAPAGSPTKKEEEKEKEEKLELSIENEDYEINMEQESKTLWVEPINGETSATEIITPFTKYGEIEFMRIVPEKNGAFITYIEEEDAVKAKTELTDLEIAGEKVSVGYGRISLADPANDEKGLQPTKSLWIGNIPQSIGNEELEELFSKFGKIESARVLTHKNCGFVNFEKLEDAIKAKLEMNGKDTDGTDLRIGYAKVPPKGEQIVTNTNNNNQNKNKNANATNNESSSSNNKSTNNEKSNKNESTKNELPSITIPLKDGAIVTTDSKVEYFSTIPPLPESESKRKIDQNKLREIRKKLDGRVSAKDIDSFYEDIIDDTVELCTDYIGNVVIQKIIEKTDDQNKVLKLIELVAPYMASFGIHKNGTWVVQKMIDCAKTQVQIQKIIDAIKAYTPPLLLDQFGNYVVQCCLRLGTKCNQFVFDAMAAKCLDIGLGRFGARSVRACLESQYTTKRQQKQVALAILHNSVQLCTNPNGAILLTWLLDTSSLPGRYRALAPKLLKHIPQFCCHKLASATVLKLVNQRTEIEAREMVINEIFFSEDSKLEEILRDQIYGVSVIQKILSNGCVNMEEKIKLADRIRQVLVNIGDIKPTQISYKRLLDELAVIPTNLGIMENNAYIPGSIYSVQDIVSPLTPTTPMSSFFTSTNPTLQTQPQSPQQTLAASLISPTSQTAGFFQGQAGNQLSLYPPGYIAAQQNVGVYPFGQYSGYMAQNPNLIGKLQASGSLSPISQTSLGQFPQIPSQANYFLPTIINQQQQQQQQNAALLSTSPSSQLTLPNMSPSVQMLNTNNNTASNPLFNQMNQYINENSKDNE</sequence>
<dbReference type="InterPro" id="IPR052645">
    <property type="entry name" value="Pumilio_domain_protein"/>
</dbReference>
<dbReference type="InterPro" id="IPR035979">
    <property type="entry name" value="RBD_domain_sf"/>
</dbReference>
<feature type="compositionally biased region" description="Low complexity" evidence="4">
    <location>
        <begin position="140"/>
        <end position="155"/>
    </location>
</feature>
<feature type="repeat" description="Pumilio" evidence="3">
    <location>
        <begin position="829"/>
        <end position="865"/>
    </location>
</feature>
<keyword evidence="2" id="KW-0694">RNA-binding</keyword>
<dbReference type="PANTHER" id="PTHR47093:SF1">
    <property type="entry name" value="PROTEIN JSN1-RELATED"/>
    <property type="match status" value="1"/>
</dbReference>
<feature type="domain" description="PUM-HD" evidence="6">
    <location>
        <begin position="727"/>
        <end position="1085"/>
    </location>
</feature>
<dbReference type="Pfam" id="PF00076">
    <property type="entry name" value="RRM_1"/>
    <property type="match status" value="1"/>
</dbReference>
<accession>A0A1Y1XNL3</accession>
<organism evidence="7 8">
    <name type="scientific">Anaeromyces robustus</name>
    <dbReference type="NCBI Taxonomy" id="1754192"/>
    <lineage>
        <taxon>Eukaryota</taxon>
        <taxon>Fungi</taxon>
        <taxon>Fungi incertae sedis</taxon>
        <taxon>Chytridiomycota</taxon>
        <taxon>Chytridiomycota incertae sedis</taxon>
        <taxon>Neocallimastigomycetes</taxon>
        <taxon>Neocallimastigales</taxon>
        <taxon>Neocallimastigaceae</taxon>
        <taxon>Anaeromyces</taxon>
    </lineage>
</organism>
<proteinExistence type="predicted"/>
<dbReference type="EMBL" id="MCFG01000010">
    <property type="protein sequence ID" value="ORX87339.1"/>
    <property type="molecule type" value="Genomic_DNA"/>
</dbReference>
<gene>
    <name evidence="7" type="ORF">BCR32DRAFT_240327</name>
</gene>
<dbReference type="GO" id="GO:0000288">
    <property type="term" value="P:nuclear-transcribed mRNA catabolic process, deadenylation-dependent decay"/>
    <property type="evidence" value="ECO:0007669"/>
    <property type="project" value="TreeGrafter"/>
</dbReference>
<keyword evidence="1" id="KW-0677">Repeat</keyword>
<dbReference type="PROSITE" id="PS50302">
    <property type="entry name" value="PUM"/>
    <property type="match status" value="2"/>
</dbReference>
<reference evidence="7 8" key="2">
    <citation type="submission" date="2016-08" db="EMBL/GenBank/DDBJ databases">
        <title>Pervasive Adenine N6-methylation of Active Genes in Fungi.</title>
        <authorList>
            <consortium name="DOE Joint Genome Institute"/>
            <person name="Mondo S.J."/>
            <person name="Dannebaum R.O."/>
            <person name="Kuo R.C."/>
            <person name="Labutti K."/>
            <person name="Haridas S."/>
            <person name="Kuo A."/>
            <person name="Salamov A."/>
            <person name="Ahrendt S.R."/>
            <person name="Lipzen A."/>
            <person name="Sullivan W."/>
            <person name="Andreopoulos W.B."/>
            <person name="Clum A."/>
            <person name="Lindquist E."/>
            <person name="Daum C."/>
            <person name="Ramamoorthy G.K."/>
            <person name="Gryganskyi A."/>
            <person name="Culley D."/>
            <person name="Magnuson J.K."/>
            <person name="James T.Y."/>
            <person name="O'Malley M.A."/>
            <person name="Stajich J.E."/>
            <person name="Spatafora J.W."/>
            <person name="Visel A."/>
            <person name="Grigoriev I.V."/>
        </authorList>
    </citation>
    <scope>NUCLEOTIDE SEQUENCE [LARGE SCALE GENOMIC DNA]</scope>
    <source>
        <strain evidence="7 8">S4</strain>
    </source>
</reference>
<feature type="compositionally biased region" description="Low complexity" evidence="4">
    <location>
        <begin position="685"/>
        <end position="716"/>
    </location>
</feature>
<dbReference type="Gene3D" id="3.30.70.330">
    <property type="match status" value="2"/>
</dbReference>
<dbReference type="InterPro" id="IPR001313">
    <property type="entry name" value="Pumilio_RNA-bd_rpt"/>
</dbReference>
<protein>
    <recommendedName>
        <fullName evidence="9">ARM repeat-containing protein</fullName>
    </recommendedName>
</protein>
<dbReference type="OrthoDB" id="2017782at2759"/>
<dbReference type="PANTHER" id="PTHR47093">
    <property type="entry name" value="PROTEIN JSN1-RELATED"/>
    <property type="match status" value="1"/>
</dbReference>
<dbReference type="SMART" id="SM00025">
    <property type="entry name" value="Pumilio"/>
    <property type="match status" value="5"/>
</dbReference>
<dbReference type="InterPro" id="IPR011989">
    <property type="entry name" value="ARM-like"/>
</dbReference>
<feature type="domain" description="RRM" evidence="5">
    <location>
        <begin position="604"/>
        <end position="676"/>
    </location>
</feature>
<feature type="domain" description="RRM" evidence="5">
    <location>
        <begin position="516"/>
        <end position="588"/>
    </location>
</feature>
<keyword evidence="8" id="KW-1185">Reference proteome</keyword>
<evidence type="ECO:0000256" key="4">
    <source>
        <dbReference type="SAM" id="MobiDB-lite"/>
    </source>
</evidence>
<dbReference type="SUPFAM" id="SSF48371">
    <property type="entry name" value="ARM repeat"/>
    <property type="match status" value="1"/>
</dbReference>
<evidence type="ECO:0000256" key="1">
    <source>
        <dbReference type="ARBA" id="ARBA00022737"/>
    </source>
</evidence>
<feature type="repeat" description="Pumilio" evidence="3">
    <location>
        <begin position="792"/>
        <end position="828"/>
    </location>
</feature>
<dbReference type="InterPro" id="IPR012677">
    <property type="entry name" value="Nucleotide-bd_a/b_plait_sf"/>
</dbReference>
<dbReference type="Pfam" id="PF22493">
    <property type="entry name" value="PUF_NOP9"/>
    <property type="match status" value="1"/>
</dbReference>
<feature type="compositionally biased region" description="Basic and acidic residues" evidence="4">
    <location>
        <begin position="486"/>
        <end position="500"/>
    </location>
</feature>
<comment type="caution">
    <text evidence="7">The sequence shown here is derived from an EMBL/GenBank/DDBJ whole genome shotgun (WGS) entry which is preliminary data.</text>
</comment>
<evidence type="ECO:0000259" key="5">
    <source>
        <dbReference type="PROSITE" id="PS50102"/>
    </source>
</evidence>